<dbReference type="EMBL" id="AOSG01000083">
    <property type="protein sequence ID" value="EOR70163.1"/>
    <property type="molecule type" value="Genomic_DNA"/>
</dbReference>
<keyword evidence="2" id="KW-0812">Transmembrane</keyword>
<feature type="compositionally biased region" description="Basic and acidic residues" evidence="1">
    <location>
        <begin position="71"/>
        <end position="83"/>
    </location>
</feature>
<organism evidence="3 4">
    <name type="scientific">Thermobifida fusca TM51</name>
    <dbReference type="NCBI Taxonomy" id="1169414"/>
    <lineage>
        <taxon>Bacteria</taxon>
        <taxon>Bacillati</taxon>
        <taxon>Actinomycetota</taxon>
        <taxon>Actinomycetes</taxon>
        <taxon>Streptosporangiales</taxon>
        <taxon>Nocardiopsidaceae</taxon>
        <taxon>Thermobifida</taxon>
    </lineage>
</organism>
<reference evidence="3 4" key="1">
    <citation type="journal article" date="2013" name="Genome Announc.">
        <title>Draft Genome Sequence of the Lignocellulose Decomposer Thermobifida fusca Strain TM51.</title>
        <authorList>
            <person name="Toth A."/>
            <person name="Barna T."/>
            <person name="Nagy I."/>
            <person name="Horvath B."/>
            <person name="Nagy I."/>
            <person name="Tancsics A."/>
            <person name="Kriszt B."/>
            <person name="Baka E."/>
            <person name="Fekete C."/>
            <person name="Kukolya J."/>
        </authorList>
    </citation>
    <scope>NUCLEOTIDE SEQUENCE [LARGE SCALE GENOMIC DNA]</scope>
    <source>
        <strain evidence="3 4">TM51</strain>
    </source>
</reference>
<feature type="compositionally biased region" description="Low complexity" evidence="1">
    <location>
        <begin position="84"/>
        <end position="95"/>
    </location>
</feature>
<dbReference type="Proteomes" id="UP000014184">
    <property type="component" value="Unassembled WGS sequence"/>
</dbReference>
<proteinExistence type="predicted"/>
<name>A0A9P2T8E1_THEFU</name>
<gene>
    <name evidence="3" type="ORF">TM51_13895</name>
</gene>
<keyword evidence="4" id="KW-1185">Reference proteome</keyword>
<accession>A0A9P2T8E1</accession>
<dbReference type="InterPro" id="IPR025323">
    <property type="entry name" value="DUF4229"/>
</dbReference>
<keyword evidence="2" id="KW-0472">Membrane</keyword>
<dbReference type="RefSeq" id="WP_011293121.1">
    <property type="nucleotide sequence ID" value="NZ_AOSG01000083.1"/>
</dbReference>
<dbReference type="Pfam" id="PF14012">
    <property type="entry name" value="DUF4229"/>
    <property type="match status" value="1"/>
</dbReference>
<evidence type="ECO:0008006" key="5">
    <source>
        <dbReference type="Google" id="ProtNLM"/>
    </source>
</evidence>
<protein>
    <recommendedName>
        <fullName evidence="5">DUF4229 domain-containing protein</fullName>
    </recommendedName>
</protein>
<comment type="caution">
    <text evidence="3">The sequence shown here is derived from an EMBL/GenBank/DDBJ whole genome shotgun (WGS) entry which is preliminary data.</text>
</comment>
<evidence type="ECO:0000256" key="1">
    <source>
        <dbReference type="SAM" id="MobiDB-lite"/>
    </source>
</evidence>
<dbReference type="AlphaFoldDB" id="A0A9P2T8E1"/>
<evidence type="ECO:0000313" key="3">
    <source>
        <dbReference type="EMBL" id="EOR70163.1"/>
    </source>
</evidence>
<evidence type="ECO:0000313" key="4">
    <source>
        <dbReference type="Proteomes" id="UP000014184"/>
    </source>
</evidence>
<keyword evidence="2" id="KW-1133">Transmembrane helix</keyword>
<feature type="region of interest" description="Disordered" evidence="1">
    <location>
        <begin position="71"/>
        <end position="113"/>
    </location>
</feature>
<feature type="transmembrane region" description="Helical" evidence="2">
    <location>
        <begin position="30"/>
        <end position="48"/>
    </location>
</feature>
<sequence length="113" mass="11895">MRNFIAYTAARVLLFAIAFGVVYLLGARELLAVILALVISGLLSFVLLSPQRDALSASLVRGMERMRSVGERLDAGASREDHLQQAPSPGSASGSTAVEPGQAEQRSAPGETP</sequence>
<evidence type="ECO:0000256" key="2">
    <source>
        <dbReference type="SAM" id="Phobius"/>
    </source>
</evidence>